<sequence>MAYDTLGKSPLEYHLCRYGTSKILFRGPKRKLAAPYVAVLGGTETFGKYHEHPYPDLLGLEMGMQVINFGCQNAGVDAFLHDHGLLTLANRARVTVLQVPGAHNMSNRFYSVHPRRNDRFLRGSNLLKELYGDVDLTEFNFTRHLLTALHDVSAERFRHVVEELRTAWVARMKLLIARLDCDIVLLWLADHPIRSGGVDGISGSDPLFIDQEMMQAIAPFVAETVEVAVTPRQKQDGQSGLVYADMDGPATRDMLGCVAHRNASRALHCAIDRLL</sequence>
<name>A0ABQ3J8R4_9RHOB</name>
<proteinExistence type="predicted"/>
<protein>
    <recommendedName>
        <fullName evidence="1">DUF6473 domain-containing protein</fullName>
    </recommendedName>
</protein>
<dbReference type="EMBL" id="BNCH01000007">
    <property type="protein sequence ID" value="GHF04411.1"/>
    <property type="molecule type" value="Genomic_DNA"/>
</dbReference>
<organism evidence="2 3">
    <name type="scientific">Aliiroseovarius zhejiangensis</name>
    <dbReference type="NCBI Taxonomy" id="1632025"/>
    <lineage>
        <taxon>Bacteria</taxon>
        <taxon>Pseudomonadati</taxon>
        <taxon>Pseudomonadota</taxon>
        <taxon>Alphaproteobacteria</taxon>
        <taxon>Rhodobacterales</taxon>
        <taxon>Paracoccaceae</taxon>
        <taxon>Aliiroseovarius</taxon>
    </lineage>
</organism>
<keyword evidence="3" id="KW-1185">Reference proteome</keyword>
<reference evidence="3" key="1">
    <citation type="journal article" date="2019" name="Int. J. Syst. Evol. Microbiol.">
        <title>The Global Catalogue of Microorganisms (GCM) 10K type strain sequencing project: providing services to taxonomists for standard genome sequencing and annotation.</title>
        <authorList>
            <consortium name="The Broad Institute Genomics Platform"/>
            <consortium name="The Broad Institute Genome Sequencing Center for Infectious Disease"/>
            <person name="Wu L."/>
            <person name="Ma J."/>
        </authorList>
    </citation>
    <scope>NUCLEOTIDE SEQUENCE [LARGE SCALE GENOMIC DNA]</scope>
    <source>
        <strain evidence="3">KCTC 42443</strain>
    </source>
</reference>
<dbReference type="InterPro" id="IPR045524">
    <property type="entry name" value="DUF6473"/>
</dbReference>
<dbReference type="Proteomes" id="UP000609802">
    <property type="component" value="Unassembled WGS sequence"/>
</dbReference>
<evidence type="ECO:0000313" key="3">
    <source>
        <dbReference type="Proteomes" id="UP000609802"/>
    </source>
</evidence>
<gene>
    <name evidence="2" type="ORF">GCM10016455_27000</name>
</gene>
<feature type="domain" description="DUF6473" evidence="1">
    <location>
        <begin position="1"/>
        <end position="274"/>
    </location>
</feature>
<evidence type="ECO:0000313" key="2">
    <source>
        <dbReference type="EMBL" id="GHF04411.1"/>
    </source>
</evidence>
<dbReference type="Pfam" id="PF20078">
    <property type="entry name" value="DUF6473"/>
    <property type="match status" value="1"/>
</dbReference>
<dbReference type="RefSeq" id="WP_191287083.1">
    <property type="nucleotide sequence ID" value="NZ_BNCH01000007.1"/>
</dbReference>
<evidence type="ECO:0000259" key="1">
    <source>
        <dbReference type="Pfam" id="PF20078"/>
    </source>
</evidence>
<accession>A0ABQ3J8R4</accession>
<comment type="caution">
    <text evidence="2">The sequence shown here is derived from an EMBL/GenBank/DDBJ whole genome shotgun (WGS) entry which is preliminary data.</text>
</comment>